<dbReference type="SUPFAM" id="SSF48452">
    <property type="entry name" value="TPR-like"/>
    <property type="match status" value="1"/>
</dbReference>
<evidence type="ECO:0000313" key="3">
    <source>
        <dbReference type="Proteomes" id="UP000633814"/>
    </source>
</evidence>
<sequence>MRLSLVILLFTAFSISASENLSDHEAFCQQDNTISCEHYLQQQLTATTPFSNNWYRIKAYQLNYLFDKQQFLQLQHEAGHLLTQQAMPDVFQVQLYFYYAKALFYFKKTDEAKIYAAKAVAILKEVYTAFGNPLRIVELANLQYSLGELDQAEQLLRFAQSHYSKSIDPLFLFELNSNLAHISHQRDDLASAAAYRADALAAAITLGHTGKIIIGMGNLARTQQLLGQLAAADQLYQDSLKYTAEPEHQVQHHIHLLRLLEINLELKRPAQAYSYFQQIEPAVLGSFHQQLYQQLATRLAQTAE</sequence>
<evidence type="ECO:0008006" key="4">
    <source>
        <dbReference type="Google" id="ProtNLM"/>
    </source>
</evidence>
<protein>
    <recommendedName>
        <fullName evidence="4">Tetratricopeptide repeat protein</fullName>
    </recommendedName>
</protein>
<organism evidence="2 3">
    <name type="scientific">Alishewanella maricola</name>
    <dbReference type="NCBI Taxonomy" id="2795740"/>
    <lineage>
        <taxon>Bacteria</taxon>
        <taxon>Pseudomonadati</taxon>
        <taxon>Pseudomonadota</taxon>
        <taxon>Gammaproteobacteria</taxon>
        <taxon>Alteromonadales</taxon>
        <taxon>Alteromonadaceae</taxon>
        <taxon>Alishewanella</taxon>
    </lineage>
</organism>
<reference evidence="2 3" key="1">
    <citation type="submission" date="2021-10" db="EMBL/GenBank/DDBJ databases">
        <title>Alishewanella koreense sp. nov. isolated from seawater of southwestern coast in South Korea and the proposal for the reclassification of Rheinheimera perlucida and Rheinheimera tuosuensis as Arsukibacterium perlucida and Arsukibacterium tuosuensis.</title>
        <authorList>
            <person name="Kim K.H."/>
            <person name="Ruan W."/>
            <person name="Kim K.R."/>
            <person name="Baek J.H."/>
            <person name="Jeon C.O."/>
        </authorList>
    </citation>
    <scope>NUCLEOTIDE SEQUENCE [LARGE SCALE GENOMIC DNA]</scope>
    <source>
        <strain evidence="2 3">16-MA</strain>
    </source>
</reference>
<feature type="chain" id="PRO_5046190282" description="Tetratricopeptide repeat protein" evidence="1">
    <location>
        <begin position="18"/>
        <end position="304"/>
    </location>
</feature>
<dbReference type="EMBL" id="JAEINI020000003">
    <property type="protein sequence ID" value="MCB5226401.1"/>
    <property type="molecule type" value="Genomic_DNA"/>
</dbReference>
<keyword evidence="1" id="KW-0732">Signal</keyword>
<proteinExistence type="predicted"/>
<dbReference type="Gene3D" id="1.25.40.10">
    <property type="entry name" value="Tetratricopeptide repeat domain"/>
    <property type="match status" value="1"/>
</dbReference>
<name>A0ABS8C253_9ALTE</name>
<accession>A0ABS8C253</accession>
<gene>
    <name evidence="2" type="ORF">JAO78_006195</name>
</gene>
<dbReference type="InterPro" id="IPR011990">
    <property type="entry name" value="TPR-like_helical_dom_sf"/>
</dbReference>
<dbReference type="Proteomes" id="UP000633814">
    <property type="component" value="Unassembled WGS sequence"/>
</dbReference>
<comment type="caution">
    <text evidence="2">The sequence shown here is derived from an EMBL/GenBank/DDBJ whole genome shotgun (WGS) entry which is preliminary data.</text>
</comment>
<keyword evidence="3" id="KW-1185">Reference proteome</keyword>
<dbReference type="RefSeq" id="WP_226750494.1">
    <property type="nucleotide sequence ID" value="NZ_JAEINI020000003.1"/>
</dbReference>
<feature type="signal peptide" evidence="1">
    <location>
        <begin position="1"/>
        <end position="17"/>
    </location>
</feature>
<evidence type="ECO:0000256" key="1">
    <source>
        <dbReference type="SAM" id="SignalP"/>
    </source>
</evidence>
<evidence type="ECO:0000313" key="2">
    <source>
        <dbReference type="EMBL" id="MCB5226401.1"/>
    </source>
</evidence>